<dbReference type="PANTHER" id="PTHR43261">
    <property type="entry name" value="TRANSLATION ELONGATION FACTOR G-RELATED"/>
    <property type="match status" value="1"/>
</dbReference>
<dbReference type="InterPro" id="IPR035647">
    <property type="entry name" value="EFG_III/V"/>
</dbReference>
<feature type="non-terminal residue" evidence="7">
    <location>
        <position position="1"/>
    </location>
</feature>
<accession>A0A382LEC2</accession>
<dbReference type="InterPro" id="IPR020568">
    <property type="entry name" value="Ribosomal_Su5_D2-typ_SF"/>
</dbReference>
<dbReference type="FunFam" id="3.30.70.240:FF:000001">
    <property type="entry name" value="Elongation factor G"/>
    <property type="match status" value="1"/>
</dbReference>
<feature type="domain" description="Elongation factor EFG" evidence="5">
    <location>
        <begin position="215"/>
        <end position="302"/>
    </location>
</feature>
<dbReference type="InterPro" id="IPR041095">
    <property type="entry name" value="EFG_II"/>
</dbReference>
<evidence type="ECO:0000259" key="6">
    <source>
        <dbReference type="SMART" id="SM00889"/>
    </source>
</evidence>
<evidence type="ECO:0000256" key="4">
    <source>
        <dbReference type="ARBA" id="ARBA00023134"/>
    </source>
</evidence>
<keyword evidence="4" id="KW-0342">GTP-binding</keyword>
<keyword evidence="3" id="KW-0648">Protein biosynthesis</keyword>
<sequence>TGDTICVEGAPVILESIKFPEPVVSVAIEPKTRMDQERLVDSLVKLAEEDPTFRVAVDDETGQTIMAGMGELHLEVLVERLRAEFQVGANIGRPRVSYRERITEHAKAEGRFIRQTGGHGQIGQVWLDLEPTEPGTGIKFENRIVGGAVPREYIPAVEKGVREALQTGVLSGYPVIDLKVSLVDGKYHPVDSSESAFKMAGSIGVKEGVRKGKPVLLEPVMLIEVVTPGEFLGEVLGDLGGRRSRIRELIGEETVQTVKAYVPLSETFGYTTALRSLTQGRASHSMEFGHYEDVPQNIALELAKV</sequence>
<evidence type="ECO:0000256" key="1">
    <source>
        <dbReference type="ARBA" id="ARBA00022741"/>
    </source>
</evidence>
<organism evidence="7">
    <name type="scientific">marine metagenome</name>
    <dbReference type="NCBI Taxonomy" id="408172"/>
    <lineage>
        <taxon>unclassified sequences</taxon>
        <taxon>metagenomes</taxon>
        <taxon>ecological metagenomes</taxon>
    </lineage>
</organism>
<dbReference type="InterPro" id="IPR005517">
    <property type="entry name" value="Transl_elong_EFG/EF2_IV"/>
</dbReference>
<dbReference type="InterPro" id="IPR047872">
    <property type="entry name" value="EFG_IV"/>
</dbReference>
<dbReference type="CDD" id="cd01434">
    <property type="entry name" value="EFG_mtEFG1_IV"/>
    <property type="match status" value="1"/>
</dbReference>
<dbReference type="Pfam" id="PF14492">
    <property type="entry name" value="EFG_III"/>
    <property type="match status" value="1"/>
</dbReference>
<evidence type="ECO:0000313" key="7">
    <source>
        <dbReference type="EMBL" id="SVC35019.1"/>
    </source>
</evidence>
<name>A0A382LEC2_9ZZZZ</name>
<dbReference type="InterPro" id="IPR009022">
    <property type="entry name" value="EFG_III"/>
</dbReference>
<dbReference type="AlphaFoldDB" id="A0A382LEC2"/>
<dbReference type="Pfam" id="PF00679">
    <property type="entry name" value="EFG_C"/>
    <property type="match status" value="1"/>
</dbReference>
<reference evidence="7" key="1">
    <citation type="submission" date="2018-05" db="EMBL/GenBank/DDBJ databases">
        <authorList>
            <person name="Lanie J.A."/>
            <person name="Ng W.-L."/>
            <person name="Kazmierczak K.M."/>
            <person name="Andrzejewski T.M."/>
            <person name="Davidsen T.M."/>
            <person name="Wayne K.J."/>
            <person name="Tettelin H."/>
            <person name="Glass J.I."/>
            <person name="Rusch D."/>
            <person name="Podicherti R."/>
            <person name="Tsui H.-C.T."/>
            <person name="Winkler M.E."/>
        </authorList>
    </citation>
    <scope>NUCLEOTIDE SEQUENCE</scope>
</reference>
<dbReference type="CDD" id="cd03713">
    <property type="entry name" value="EFG_mtEFG_C"/>
    <property type="match status" value="1"/>
</dbReference>
<dbReference type="FunFam" id="3.30.230.10:FF:000003">
    <property type="entry name" value="Elongation factor G"/>
    <property type="match status" value="1"/>
</dbReference>
<dbReference type="Pfam" id="PF03764">
    <property type="entry name" value="EFG_IV"/>
    <property type="match status" value="1"/>
</dbReference>
<dbReference type="SMART" id="SM00889">
    <property type="entry name" value="EFG_IV"/>
    <property type="match status" value="1"/>
</dbReference>
<evidence type="ECO:0008006" key="8">
    <source>
        <dbReference type="Google" id="ProtNLM"/>
    </source>
</evidence>
<dbReference type="SUPFAM" id="SSF54211">
    <property type="entry name" value="Ribosomal protein S5 domain 2-like"/>
    <property type="match status" value="1"/>
</dbReference>
<gene>
    <name evidence="7" type="ORF">METZ01_LOCUS287873</name>
</gene>
<evidence type="ECO:0000256" key="2">
    <source>
        <dbReference type="ARBA" id="ARBA00022768"/>
    </source>
</evidence>
<dbReference type="SUPFAM" id="SSF54980">
    <property type="entry name" value="EF-G C-terminal domain-like"/>
    <property type="match status" value="2"/>
</dbReference>
<dbReference type="Gene3D" id="2.40.30.10">
    <property type="entry name" value="Translation factors"/>
    <property type="match status" value="1"/>
</dbReference>
<protein>
    <recommendedName>
        <fullName evidence="8">Elongation factor G</fullName>
    </recommendedName>
</protein>
<dbReference type="GO" id="GO:0032790">
    <property type="term" value="P:ribosome disassembly"/>
    <property type="evidence" value="ECO:0007669"/>
    <property type="project" value="TreeGrafter"/>
</dbReference>
<proteinExistence type="predicted"/>
<keyword evidence="1" id="KW-0547">Nucleotide-binding</keyword>
<dbReference type="PANTHER" id="PTHR43261:SF1">
    <property type="entry name" value="RIBOSOME-RELEASING FACTOR 2, MITOCHONDRIAL"/>
    <property type="match status" value="1"/>
</dbReference>
<dbReference type="CDD" id="cd16262">
    <property type="entry name" value="EFG_III"/>
    <property type="match status" value="1"/>
</dbReference>
<dbReference type="InterPro" id="IPR035649">
    <property type="entry name" value="EFG_V"/>
</dbReference>
<dbReference type="Gene3D" id="3.30.70.870">
    <property type="entry name" value="Elongation Factor G (Translational Gtpase), domain 3"/>
    <property type="match status" value="1"/>
</dbReference>
<dbReference type="Gene3D" id="3.30.70.240">
    <property type="match status" value="1"/>
</dbReference>
<dbReference type="InterPro" id="IPR000640">
    <property type="entry name" value="EFG_V-like"/>
</dbReference>
<dbReference type="Gene3D" id="3.30.230.10">
    <property type="match status" value="1"/>
</dbReference>
<dbReference type="FunFam" id="3.30.70.870:FF:000001">
    <property type="entry name" value="Elongation factor G"/>
    <property type="match status" value="1"/>
</dbReference>
<dbReference type="GO" id="GO:0003746">
    <property type="term" value="F:translation elongation factor activity"/>
    <property type="evidence" value="ECO:0007669"/>
    <property type="project" value="UniProtKB-KW"/>
</dbReference>
<feature type="domain" description="Translation elongation factor EFG/EF2" evidence="6">
    <location>
        <begin position="95"/>
        <end position="213"/>
    </location>
</feature>
<dbReference type="InterPro" id="IPR014721">
    <property type="entry name" value="Ribsml_uS5_D2-typ_fold_subgr"/>
</dbReference>
<dbReference type="GO" id="GO:0005525">
    <property type="term" value="F:GTP binding"/>
    <property type="evidence" value="ECO:0007669"/>
    <property type="project" value="UniProtKB-KW"/>
</dbReference>
<keyword evidence="2" id="KW-0251">Elongation factor</keyword>
<dbReference type="EMBL" id="UINC01086496">
    <property type="protein sequence ID" value="SVC35019.1"/>
    <property type="molecule type" value="Genomic_DNA"/>
</dbReference>
<evidence type="ECO:0000256" key="3">
    <source>
        <dbReference type="ARBA" id="ARBA00022917"/>
    </source>
</evidence>
<dbReference type="SMART" id="SM00838">
    <property type="entry name" value="EFG_C"/>
    <property type="match status" value="1"/>
</dbReference>
<evidence type="ECO:0000259" key="5">
    <source>
        <dbReference type="SMART" id="SM00838"/>
    </source>
</evidence>